<name>A0AAV5W536_9BILA</name>
<feature type="non-terminal residue" evidence="2">
    <location>
        <position position="1"/>
    </location>
</feature>
<reference evidence="2" key="1">
    <citation type="submission" date="2023-10" db="EMBL/GenBank/DDBJ databases">
        <title>Genome assembly of Pristionchus species.</title>
        <authorList>
            <person name="Yoshida K."/>
            <person name="Sommer R.J."/>
        </authorList>
    </citation>
    <scope>NUCLEOTIDE SEQUENCE</scope>
    <source>
        <strain evidence="2">RS5133</strain>
    </source>
</reference>
<proteinExistence type="predicted"/>
<dbReference type="EMBL" id="BTSY01000004">
    <property type="protein sequence ID" value="GMT25795.1"/>
    <property type="molecule type" value="Genomic_DNA"/>
</dbReference>
<comment type="caution">
    <text evidence="2">The sequence shown here is derived from an EMBL/GenBank/DDBJ whole genome shotgun (WGS) entry which is preliminary data.</text>
</comment>
<organism evidence="2 3">
    <name type="scientific">Pristionchus fissidentatus</name>
    <dbReference type="NCBI Taxonomy" id="1538716"/>
    <lineage>
        <taxon>Eukaryota</taxon>
        <taxon>Metazoa</taxon>
        <taxon>Ecdysozoa</taxon>
        <taxon>Nematoda</taxon>
        <taxon>Chromadorea</taxon>
        <taxon>Rhabditida</taxon>
        <taxon>Rhabditina</taxon>
        <taxon>Diplogasteromorpha</taxon>
        <taxon>Diplogasteroidea</taxon>
        <taxon>Neodiplogasteridae</taxon>
        <taxon>Pristionchus</taxon>
    </lineage>
</organism>
<dbReference type="Proteomes" id="UP001432322">
    <property type="component" value="Unassembled WGS sequence"/>
</dbReference>
<evidence type="ECO:0000313" key="3">
    <source>
        <dbReference type="Proteomes" id="UP001432322"/>
    </source>
</evidence>
<dbReference type="EMBL" id="BTSY01000004">
    <property type="protein sequence ID" value="GMT25785.1"/>
    <property type="molecule type" value="Genomic_DNA"/>
</dbReference>
<evidence type="ECO:0000313" key="1">
    <source>
        <dbReference type="EMBL" id="GMT25785.1"/>
    </source>
</evidence>
<keyword evidence="3" id="KW-1185">Reference proteome</keyword>
<evidence type="ECO:0000313" key="2">
    <source>
        <dbReference type="EMBL" id="GMT25795.1"/>
    </source>
</evidence>
<protein>
    <submittedName>
        <fullName evidence="2">Uncharacterized protein</fullName>
    </submittedName>
</protein>
<accession>A0AAV5W536</accession>
<sequence>LCCSYKTYVVAMEPHGAEEHSEGDGIITLYHRRIDFLWSVEEFSYEKKNFLCMNEDVMVLMWWRNLRTEKSIIFYNKHTRAPIACHKVEVNYDRATFITPNLIAGFKCNKFIQETESFSSISVHFIATSDGFRTIDQKCIVIEPPSHIFRFNLACGHSGAAFILESQPWGRSSYIEFVRNEKFLRLYSQNETINWTWATHVPFSYITVLWLVLTNIR</sequence>
<gene>
    <name evidence="1" type="ORF">PFISCL1PPCAC_17082</name>
    <name evidence="2" type="ORF">PFISCL1PPCAC_17092</name>
</gene>
<dbReference type="AlphaFoldDB" id="A0AAV5W536"/>